<protein>
    <recommendedName>
        <fullName evidence="8">Phosphatidylglycerol--prolipoprotein diacylglyceryl transferase</fullName>
        <ecNumber evidence="8">2.5.1.145</ecNumber>
    </recommendedName>
</protein>
<evidence type="ECO:0000256" key="1">
    <source>
        <dbReference type="ARBA" id="ARBA00007150"/>
    </source>
</evidence>
<reference evidence="9 10" key="1">
    <citation type="submission" date="2019-10" db="EMBL/GenBank/DDBJ databases">
        <title>Lysobacter alkalisoli sp. nov., isolated from saline-alkaline soil.</title>
        <authorList>
            <person name="Sun J.-Q."/>
        </authorList>
    </citation>
    <scope>NUCLEOTIDE SEQUENCE [LARGE SCALE GENOMIC DNA]</scope>
    <source>
        <strain evidence="9 10">KCTC 42381</strain>
    </source>
</reference>
<keyword evidence="4 8" id="KW-0808">Transferase</keyword>
<keyword evidence="6 8" id="KW-1133">Transmembrane helix</keyword>
<dbReference type="Proteomes" id="UP000320431">
    <property type="component" value="Unassembled WGS sequence"/>
</dbReference>
<dbReference type="HAMAP" id="MF_01147">
    <property type="entry name" value="Lgt"/>
    <property type="match status" value="1"/>
</dbReference>
<dbReference type="EMBL" id="VICD02000247">
    <property type="protein sequence ID" value="KAB8172891.1"/>
    <property type="molecule type" value="Genomic_DNA"/>
</dbReference>
<evidence type="ECO:0000256" key="7">
    <source>
        <dbReference type="ARBA" id="ARBA00023136"/>
    </source>
</evidence>
<organism evidence="9 10">
    <name type="scientific">Marilutibacter maris</name>
    <dbReference type="NCBI Taxonomy" id="1605891"/>
    <lineage>
        <taxon>Bacteria</taxon>
        <taxon>Pseudomonadati</taxon>
        <taxon>Pseudomonadota</taxon>
        <taxon>Gammaproteobacteria</taxon>
        <taxon>Lysobacterales</taxon>
        <taxon>Lysobacteraceae</taxon>
        <taxon>Marilutibacter</taxon>
    </lineage>
</organism>
<dbReference type="NCBIfam" id="TIGR00544">
    <property type="entry name" value="lgt"/>
    <property type="match status" value="1"/>
</dbReference>
<gene>
    <name evidence="8" type="primary">lgt</name>
    <name evidence="9" type="ORF">FKV24_014475</name>
</gene>
<feature type="transmembrane region" description="Helical" evidence="8">
    <location>
        <begin position="97"/>
        <end position="114"/>
    </location>
</feature>
<comment type="pathway">
    <text evidence="8">Protein modification; lipoprotein biosynthesis (diacylglyceryl transfer).</text>
</comment>
<feature type="transmembrane region" description="Helical" evidence="8">
    <location>
        <begin position="259"/>
        <end position="277"/>
    </location>
</feature>
<dbReference type="RefSeq" id="WP_141482888.1">
    <property type="nucleotide sequence ID" value="NZ_VICD02000247.1"/>
</dbReference>
<dbReference type="PROSITE" id="PS01311">
    <property type="entry name" value="LGT"/>
    <property type="match status" value="1"/>
</dbReference>
<dbReference type="EC" id="2.5.1.145" evidence="8"/>
<dbReference type="PANTHER" id="PTHR30589">
    <property type="entry name" value="PROLIPOPROTEIN DIACYLGLYCERYL TRANSFERASE"/>
    <property type="match status" value="1"/>
</dbReference>
<sequence>MIVLHQIDPIAFGLGPLKVHWYGIMYLLGFLTAWWLGRLRIRAGRLPGVDEQGFSDLLFYAMIGVVLGGRLGYVFFYGFSELLHDPLMLFRIWEGGMSFHGGLVGVMAAALWWARRNGLHFFDVMDFVAPLVPPGLGFGRLGNYIGGELWGKPTGADWGVVFPHALPEQYANLPLEQLRALHANGALDAFARHPSQLYQASLEGLAMFLLLWWFSRRPRPRYAVAGMFALLYGCFRFLVEFVRVPDVQLGYLAFDWLTMGQVLSTPLIALGLFWLWLSRRSPTLQPVLPTTKE</sequence>
<feature type="transmembrane region" description="Helical" evidence="8">
    <location>
        <begin position="19"/>
        <end position="36"/>
    </location>
</feature>
<proteinExistence type="inferred from homology"/>
<keyword evidence="5 8" id="KW-0812">Transmembrane</keyword>
<dbReference type="UniPathway" id="UPA00664"/>
<evidence type="ECO:0000256" key="5">
    <source>
        <dbReference type="ARBA" id="ARBA00022692"/>
    </source>
</evidence>
<evidence type="ECO:0000256" key="8">
    <source>
        <dbReference type="HAMAP-Rule" id="MF_01147"/>
    </source>
</evidence>
<evidence type="ECO:0000313" key="9">
    <source>
        <dbReference type="EMBL" id="KAB8172891.1"/>
    </source>
</evidence>
<keyword evidence="7 8" id="KW-0472">Membrane</keyword>
<dbReference type="Pfam" id="PF01790">
    <property type="entry name" value="LGT"/>
    <property type="match status" value="1"/>
</dbReference>
<dbReference type="GO" id="GO:0042158">
    <property type="term" value="P:lipoprotein biosynthetic process"/>
    <property type="evidence" value="ECO:0007669"/>
    <property type="project" value="UniProtKB-UniRule"/>
</dbReference>
<evidence type="ECO:0000256" key="6">
    <source>
        <dbReference type="ARBA" id="ARBA00022989"/>
    </source>
</evidence>
<feature type="binding site" evidence="8">
    <location>
        <position position="140"/>
    </location>
    <ligand>
        <name>a 1,2-diacyl-sn-glycero-3-phospho-(1'-sn-glycerol)</name>
        <dbReference type="ChEBI" id="CHEBI:64716"/>
    </ligand>
</feature>
<evidence type="ECO:0000256" key="2">
    <source>
        <dbReference type="ARBA" id="ARBA00022475"/>
    </source>
</evidence>
<feature type="transmembrane region" description="Helical" evidence="8">
    <location>
        <begin position="57"/>
        <end position="77"/>
    </location>
</feature>
<comment type="catalytic activity">
    <reaction evidence="8">
        <text>L-cysteinyl-[prolipoprotein] + a 1,2-diacyl-sn-glycero-3-phospho-(1'-sn-glycerol) = an S-1,2-diacyl-sn-glyceryl-L-cysteinyl-[prolipoprotein] + sn-glycerol 1-phosphate + H(+)</text>
        <dbReference type="Rhea" id="RHEA:56712"/>
        <dbReference type="Rhea" id="RHEA-COMP:14679"/>
        <dbReference type="Rhea" id="RHEA-COMP:14680"/>
        <dbReference type="ChEBI" id="CHEBI:15378"/>
        <dbReference type="ChEBI" id="CHEBI:29950"/>
        <dbReference type="ChEBI" id="CHEBI:57685"/>
        <dbReference type="ChEBI" id="CHEBI:64716"/>
        <dbReference type="ChEBI" id="CHEBI:140658"/>
        <dbReference type="EC" id="2.5.1.145"/>
    </reaction>
</comment>
<name>A0A508A6T3_9GAMM</name>
<keyword evidence="3" id="KW-0997">Cell inner membrane</keyword>
<comment type="caution">
    <text evidence="9">The sequence shown here is derived from an EMBL/GenBank/DDBJ whole genome shotgun (WGS) entry which is preliminary data.</text>
</comment>
<keyword evidence="9" id="KW-0449">Lipoprotein</keyword>
<evidence type="ECO:0000256" key="4">
    <source>
        <dbReference type="ARBA" id="ARBA00022679"/>
    </source>
</evidence>
<comment type="subcellular location">
    <subcellularLocation>
        <location evidence="8">Cell membrane</location>
        <topology evidence="8">Multi-pass membrane protein</topology>
    </subcellularLocation>
</comment>
<accession>A0A508A6T3</accession>
<dbReference type="GO" id="GO:0008961">
    <property type="term" value="F:phosphatidylglycerol-prolipoprotein diacylglyceryl transferase activity"/>
    <property type="evidence" value="ECO:0007669"/>
    <property type="project" value="UniProtKB-UniRule"/>
</dbReference>
<feature type="transmembrane region" description="Helical" evidence="8">
    <location>
        <begin position="222"/>
        <end position="239"/>
    </location>
</feature>
<comment type="function">
    <text evidence="8">Catalyzes the transfer of the diacylglyceryl group from phosphatidylglycerol to the sulfhydryl group of the N-terminal cysteine of a prolipoprotein, the first step in the formation of mature lipoproteins.</text>
</comment>
<dbReference type="AlphaFoldDB" id="A0A508A6T3"/>
<comment type="similarity">
    <text evidence="1 8">Belongs to the Lgt family.</text>
</comment>
<dbReference type="PANTHER" id="PTHR30589:SF0">
    <property type="entry name" value="PHOSPHATIDYLGLYCEROL--PROLIPOPROTEIN DIACYLGLYCERYL TRANSFERASE"/>
    <property type="match status" value="1"/>
</dbReference>
<keyword evidence="2 8" id="KW-1003">Cell membrane</keyword>
<evidence type="ECO:0000313" key="10">
    <source>
        <dbReference type="Proteomes" id="UP000320431"/>
    </source>
</evidence>
<evidence type="ECO:0000256" key="3">
    <source>
        <dbReference type="ARBA" id="ARBA00022519"/>
    </source>
</evidence>
<dbReference type="GO" id="GO:0005886">
    <property type="term" value="C:plasma membrane"/>
    <property type="evidence" value="ECO:0007669"/>
    <property type="project" value="UniProtKB-SubCell"/>
</dbReference>
<dbReference type="InterPro" id="IPR001640">
    <property type="entry name" value="Lgt"/>
</dbReference>